<keyword evidence="4" id="KW-1185">Reference proteome</keyword>
<feature type="region of interest" description="Disordered" evidence="2">
    <location>
        <begin position="365"/>
        <end position="518"/>
    </location>
</feature>
<protein>
    <submittedName>
        <fullName evidence="3">Uncharacterized protein</fullName>
    </submittedName>
</protein>
<reference evidence="3 4" key="1">
    <citation type="submission" date="2016-10" db="EMBL/GenBank/DDBJ databases">
        <authorList>
            <person name="Cai Z."/>
        </authorList>
    </citation>
    <scope>NUCLEOTIDE SEQUENCE [LARGE SCALE GENOMIC DNA]</scope>
</reference>
<feature type="compositionally biased region" description="Polar residues" evidence="2">
    <location>
        <begin position="453"/>
        <end position="468"/>
    </location>
</feature>
<dbReference type="Proteomes" id="UP000256970">
    <property type="component" value="Unassembled WGS sequence"/>
</dbReference>
<name>A0A383VZT2_TETOB</name>
<evidence type="ECO:0000256" key="1">
    <source>
        <dbReference type="SAM" id="Coils"/>
    </source>
</evidence>
<gene>
    <name evidence="3" type="ORF">BQ4739_LOCUS10170</name>
</gene>
<feature type="compositionally biased region" description="Low complexity" evidence="2">
    <location>
        <begin position="686"/>
        <end position="698"/>
    </location>
</feature>
<accession>A0A383VZT2</accession>
<feature type="compositionally biased region" description="Polar residues" evidence="2">
    <location>
        <begin position="498"/>
        <end position="516"/>
    </location>
</feature>
<proteinExistence type="predicted"/>
<feature type="compositionally biased region" description="Polar residues" evidence="2">
    <location>
        <begin position="558"/>
        <end position="568"/>
    </location>
</feature>
<dbReference type="PANTHER" id="PTHR47026">
    <property type="entry name" value="PIGMENTOSA GTPASE REGULATOR-LIKE PROTEIN, PUTATIVE-RELATED"/>
    <property type="match status" value="1"/>
</dbReference>
<feature type="region of interest" description="Disordered" evidence="2">
    <location>
        <begin position="686"/>
        <end position="739"/>
    </location>
</feature>
<evidence type="ECO:0000313" key="3">
    <source>
        <dbReference type="EMBL" id="SZX69906.1"/>
    </source>
</evidence>
<feature type="compositionally biased region" description="Low complexity" evidence="2">
    <location>
        <begin position="485"/>
        <end position="497"/>
    </location>
</feature>
<evidence type="ECO:0000313" key="4">
    <source>
        <dbReference type="Proteomes" id="UP000256970"/>
    </source>
</evidence>
<evidence type="ECO:0000256" key="2">
    <source>
        <dbReference type="SAM" id="MobiDB-lite"/>
    </source>
</evidence>
<feature type="coiled-coil region" evidence="1">
    <location>
        <begin position="64"/>
        <end position="98"/>
    </location>
</feature>
<keyword evidence="1" id="KW-0175">Coiled coil</keyword>
<dbReference type="PANTHER" id="PTHR47026:SF2">
    <property type="entry name" value="FLAGELLAR ASSOCIATED PROTEIN"/>
    <property type="match status" value="1"/>
</dbReference>
<feature type="compositionally biased region" description="Basic and acidic residues" evidence="2">
    <location>
        <begin position="168"/>
        <end position="184"/>
    </location>
</feature>
<dbReference type="AlphaFoldDB" id="A0A383VZT2"/>
<feature type="compositionally biased region" description="Polar residues" evidence="2">
    <location>
        <begin position="389"/>
        <end position="398"/>
    </location>
</feature>
<feature type="region of interest" description="Disordered" evidence="2">
    <location>
        <begin position="554"/>
        <end position="577"/>
    </location>
</feature>
<organism evidence="3 4">
    <name type="scientific">Tetradesmus obliquus</name>
    <name type="common">Green alga</name>
    <name type="synonym">Acutodesmus obliquus</name>
    <dbReference type="NCBI Taxonomy" id="3088"/>
    <lineage>
        <taxon>Eukaryota</taxon>
        <taxon>Viridiplantae</taxon>
        <taxon>Chlorophyta</taxon>
        <taxon>core chlorophytes</taxon>
        <taxon>Chlorophyceae</taxon>
        <taxon>CS clade</taxon>
        <taxon>Sphaeropleales</taxon>
        <taxon>Scenedesmaceae</taxon>
        <taxon>Tetradesmus</taxon>
    </lineage>
</organism>
<feature type="region of interest" description="Disordered" evidence="2">
    <location>
        <begin position="168"/>
        <end position="190"/>
    </location>
</feature>
<dbReference type="EMBL" id="FNXT01000963">
    <property type="protein sequence ID" value="SZX69906.1"/>
    <property type="molecule type" value="Genomic_DNA"/>
</dbReference>
<feature type="compositionally biased region" description="Low complexity" evidence="2">
    <location>
        <begin position="399"/>
        <end position="434"/>
    </location>
</feature>
<sequence length="776" mass="78491">MGPPAEIYELERHRDHCRHAKDYRGAQQLEDRLTDLKDWYEKNGLKELEAQQTDEVASSDASFQQALQQLLQEWDSRISELQERLQEAEQQLVARQIEEATALLAAQAAVQPRHKFSPALLNMRHIERTLAFQKEFAKADKVKQQADQLELLELSQLGADIAGKQEAERAHLAAKHSKEREAASKKASSAVLAAQQRRDYEVEQLTRRHQAAKLSLSRGHAAQRLSLQQGLRGSLGLARPTKLLGLPSFNSSLTETRGLVPDPAPARGFEAQLPPPHRSAERCRSPLGASGLYGARAAGSPPASPPAGVLRASLGVPASGCSCAGRLGSPGGRQQHLAMCRCGAVADAAAAAAGYGLAMPPLAAAAGKKGGNSSGSSRGARPCTRAGTRVTQSGSFVASSGGLLRRSSSGDGSLPSAARAAPAPRSPGSAATASNKAGSLRGTWGSSIGAKGSNRSAGGTTGSSKPGTASSSRGGAGAPLRATTSHSDASSSSSSSSIGPWQASNPAPRSRLQSLQGAAAQPAAVNLWGQDVPGQHTSVPAVVSDSCATCMADEGQSRQDLPQQSSNGMAPEPSSAADTAALLAKGLAHPAPAVSGDIGVSCQGGESSSQATEAGAAAAHAAEAAIDTAQTAGSAALAEAVAARAVGCAAELKAESGSNGDVEGEHSNASYCSDFEEGAAEFQPDAAGAGDLTAGAATEPEPASEPGGALQEPAETLDPPASDDPQKAAACTGSAEQQSSSFHSDATIAVLAAAAGAVGLAGVAALEGCVASNVGP</sequence>